<dbReference type="PANTHER" id="PTHR10381">
    <property type="entry name" value="ATP-DEPENDENT CLP PROTEASE PROTEOLYTIC SUBUNIT"/>
    <property type="match status" value="1"/>
</dbReference>
<sequence>MTHGFVPSADALNDRHWKALSCVCNPPWLETVRKALSRTVDTQLCDSTKKCGPSRMEALAVRTSMPVPAAVCGTSGASSSSVASSSVKFSLRPWKLATVGFRAGKICGQKKAVARTSGQDTRAIYTPEAPRLVDLDPTTNLLQQRIIFLGSQVEDMIADVIISQMLLLDAQDPTKDIKLFINSPGGSVTAGMGIYDAMKLCRADVSTTCFGLAASMGAFLLAAGAKGKRYCMPNARVMIHQPLGGAGGSAIDVGLQVREMMYHKRKLGKIMSRITGKSEEQIEEDTDRDYFMNAWEAKEYGIVDVVIDDGKPGLIAPIGEIKEPPKSKIWQMWTVKEGKARKELPTEEAISS</sequence>
<keyword evidence="10" id="KW-1185">Reference proteome</keyword>
<comment type="caution">
    <text evidence="9">The sequence shown here is derived from an EMBL/GenBank/DDBJ whole genome shotgun (WGS) entry which is preliminary data.</text>
</comment>
<evidence type="ECO:0000256" key="1">
    <source>
        <dbReference type="ARBA" id="ARBA00007039"/>
    </source>
</evidence>
<feature type="active site" evidence="5">
    <location>
        <position position="215"/>
    </location>
</feature>
<evidence type="ECO:0000313" key="10">
    <source>
        <dbReference type="Proteomes" id="UP001605036"/>
    </source>
</evidence>
<dbReference type="PROSITE" id="PS00382">
    <property type="entry name" value="CLP_PROTEASE_HIS"/>
    <property type="match status" value="1"/>
</dbReference>
<dbReference type="InterPro" id="IPR001907">
    <property type="entry name" value="ClpP"/>
</dbReference>
<keyword evidence="2 7" id="KW-0645">Protease</keyword>
<dbReference type="PROSITE" id="PS00381">
    <property type="entry name" value="CLP_PROTEASE_SER"/>
    <property type="match status" value="1"/>
</dbReference>
<protein>
    <recommendedName>
        <fullName evidence="8">ATP-dependent Clp protease proteolytic subunit</fullName>
        <ecNumber evidence="7">3.4.21.92</ecNumber>
    </recommendedName>
</protein>
<proteinExistence type="inferred from homology"/>
<dbReference type="FunFam" id="3.90.226.10:FF:000001">
    <property type="entry name" value="ATP-dependent Clp protease proteolytic subunit"/>
    <property type="match status" value="1"/>
</dbReference>
<dbReference type="PRINTS" id="PR00127">
    <property type="entry name" value="CLPPROTEASEP"/>
</dbReference>
<dbReference type="NCBIfam" id="NF009205">
    <property type="entry name" value="PRK12553.1"/>
    <property type="match status" value="1"/>
</dbReference>
<dbReference type="InterPro" id="IPR018215">
    <property type="entry name" value="ClpP_Ser_AS"/>
</dbReference>
<organism evidence="9 10">
    <name type="scientific">Riccia fluitans</name>
    <dbReference type="NCBI Taxonomy" id="41844"/>
    <lineage>
        <taxon>Eukaryota</taxon>
        <taxon>Viridiplantae</taxon>
        <taxon>Streptophyta</taxon>
        <taxon>Embryophyta</taxon>
        <taxon>Marchantiophyta</taxon>
        <taxon>Marchantiopsida</taxon>
        <taxon>Marchantiidae</taxon>
        <taxon>Marchantiales</taxon>
        <taxon>Ricciaceae</taxon>
        <taxon>Riccia</taxon>
    </lineage>
</organism>
<evidence type="ECO:0000256" key="6">
    <source>
        <dbReference type="PROSITE-ProRule" id="PRU10086"/>
    </source>
</evidence>
<dbReference type="EMBL" id="JBHFFA010000001">
    <property type="protein sequence ID" value="KAL2649770.1"/>
    <property type="molecule type" value="Genomic_DNA"/>
</dbReference>
<evidence type="ECO:0000256" key="7">
    <source>
        <dbReference type="RuleBase" id="RU000549"/>
    </source>
</evidence>
<evidence type="ECO:0000256" key="2">
    <source>
        <dbReference type="ARBA" id="ARBA00022670"/>
    </source>
</evidence>
<dbReference type="EC" id="3.4.21.92" evidence="7"/>
<reference evidence="9 10" key="1">
    <citation type="submission" date="2024-09" db="EMBL/GenBank/DDBJ databases">
        <title>Chromosome-scale assembly of Riccia fluitans.</title>
        <authorList>
            <person name="Paukszto L."/>
            <person name="Sawicki J."/>
            <person name="Karawczyk K."/>
            <person name="Piernik-Szablinska J."/>
            <person name="Szczecinska M."/>
            <person name="Mazdziarz M."/>
        </authorList>
    </citation>
    <scope>NUCLEOTIDE SEQUENCE [LARGE SCALE GENOMIC DNA]</scope>
    <source>
        <strain evidence="9">Rf_01</strain>
        <tissue evidence="9">Aerial parts of the thallus</tissue>
    </source>
</reference>
<dbReference type="InterPro" id="IPR029045">
    <property type="entry name" value="ClpP/crotonase-like_dom_sf"/>
</dbReference>
<dbReference type="NCBIfam" id="NF001368">
    <property type="entry name" value="PRK00277.1"/>
    <property type="match status" value="1"/>
</dbReference>
<dbReference type="InterPro" id="IPR023562">
    <property type="entry name" value="ClpP/TepA"/>
</dbReference>
<evidence type="ECO:0000313" key="9">
    <source>
        <dbReference type="EMBL" id="KAL2649770.1"/>
    </source>
</evidence>
<dbReference type="Gene3D" id="3.90.226.10">
    <property type="entry name" value="2-enoyl-CoA Hydratase, Chain A, domain 1"/>
    <property type="match status" value="1"/>
</dbReference>
<comment type="similarity">
    <text evidence="1 8">Belongs to the peptidase S14 family.</text>
</comment>
<dbReference type="CDD" id="cd07017">
    <property type="entry name" value="S14_ClpP_2"/>
    <property type="match status" value="1"/>
</dbReference>
<name>A0ABD1ZE96_9MARC</name>
<dbReference type="Proteomes" id="UP001605036">
    <property type="component" value="Unassembled WGS sequence"/>
</dbReference>
<dbReference type="GO" id="GO:0009840">
    <property type="term" value="C:chloroplastic endopeptidase Clp complex"/>
    <property type="evidence" value="ECO:0007669"/>
    <property type="project" value="UniProtKB-ARBA"/>
</dbReference>
<evidence type="ECO:0000256" key="5">
    <source>
        <dbReference type="PROSITE-ProRule" id="PRU10085"/>
    </source>
</evidence>
<keyword evidence="3 7" id="KW-0378">Hydrolase</keyword>
<dbReference type="GO" id="GO:0009534">
    <property type="term" value="C:chloroplast thylakoid"/>
    <property type="evidence" value="ECO:0007669"/>
    <property type="project" value="UniProtKB-ARBA"/>
</dbReference>
<gene>
    <name evidence="9" type="ORF">R1flu_017898</name>
</gene>
<dbReference type="HAMAP" id="MF_00444">
    <property type="entry name" value="ClpP"/>
    <property type="match status" value="1"/>
</dbReference>
<evidence type="ECO:0000256" key="3">
    <source>
        <dbReference type="ARBA" id="ARBA00022801"/>
    </source>
</evidence>
<keyword evidence="4 7" id="KW-0720">Serine protease</keyword>
<evidence type="ECO:0000256" key="4">
    <source>
        <dbReference type="ARBA" id="ARBA00022825"/>
    </source>
</evidence>
<dbReference type="AlphaFoldDB" id="A0ABD1ZE96"/>
<evidence type="ECO:0000256" key="8">
    <source>
        <dbReference type="RuleBase" id="RU003567"/>
    </source>
</evidence>
<dbReference type="SUPFAM" id="SSF52096">
    <property type="entry name" value="ClpP/crotonase"/>
    <property type="match status" value="1"/>
</dbReference>
<dbReference type="GO" id="GO:0006508">
    <property type="term" value="P:proteolysis"/>
    <property type="evidence" value="ECO:0007669"/>
    <property type="project" value="UniProtKB-KW"/>
</dbReference>
<accession>A0ABD1ZE96</accession>
<dbReference type="InterPro" id="IPR033135">
    <property type="entry name" value="ClpP_His_AS"/>
</dbReference>
<feature type="active site" evidence="6">
    <location>
        <position position="240"/>
    </location>
</feature>
<dbReference type="Pfam" id="PF00574">
    <property type="entry name" value="CLP_protease"/>
    <property type="match status" value="1"/>
</dbReference>
<dbReference type="PANTHER" id="PTHR10381:SF50">
    <property type="entry name" value="ATP-DEPENDENT CLP PROTEASE PROTEOLYTIC SUBUNIT 3, CHLOROPLASTIC"/>
    <property type="match status" value="1"/>
</dbReference>
<dbReference type="GO" id="GO:0004252">
    <property type="term" value="F:serine-type endopeptidase activity"/>
    <property type="evidence" value="ECO:0007669"/>
    <property type="project" value="UniProtKB-EC"/>
</dbReference>